<organism evidence="1 2">
    <name type="scientific">Caerostris extrusa</name>
    <name type="common">Bark spider</name>
    <name type="synonym">Caerostris bankana</name>
    <dbReference type="NCBI Taxonomy" id="172846"/>
    <lineage>
        <taxon>Eukaryota</taxon>
        <taxon>Metazoa</taxon>
        <taxon>Ecdysozoa</taxon>
        <taxon>Arthropoda</taxon>
        <taxon>Chelicerata</taxon>
        <taxon>Arachnida</taxon>
        <taxon>Araneae</taxon>
        <taxon>Araneomorphae</taxon>
        <taxon>Entelegynae</taxon>
        <taxon>Araneoidea</taxon>
        <taxon>Araneidae</taxon>
        <taxon>Caerostris</taxon>
    </lineage>
</organism>
<dbReference type="Proteomes" id="UP001054945">
    <property type="component" value="Unassembled WGS sequence"/>
</dbReference>
<gene>
    <name evidence="1" type="ORF">CEXT_193751</name>
</gene>
<reference evidence="1 2" key="1">
    <citation type="submission" date="2021-06" db="EMBL/GenBank/DDBJ databases">
        <title>Caerostris extrusa draft genome.</title>
        <authorList>
            <person name="Kono N."/>
            <person name="Arakawa K."/>
        </authorList>
    </citation>
    <scope>NUCLEOTIDE SEQUENCE [LARGE SCALE GENOMIC DNA]</scope>
</reference>
<keyword evidence="2" id="KW-1185">Reference proteome</keyword>
<dbReference type="EMBL" id="BPLR01000707">
    <property type="protein sequence ID" value="GIY96818.1"/>
    <property type="molecule type" value="Genomic_DNA"/>
</dbReference>
<sequence length="93" mass="10418">MNRLGESNTLFKSLRNPENWLRCVRLLDIGKEVLSELGTKGSGQWRSNHFAEAIPSLIENLGYLQLFTEMKNKFPTSSMSPALLMNNGFAAGE</sequence>
<proteinExistence type="predicted"/>
<comment type="caution">
    <text evidence="1">The sequence shown here is derived from an EMBL/GenBank/DDBJ whole genome shotgun (WGS) entry which is preliminary data.</text>
</comment>
<accession>A0AAV4XR14</accession>
<dbReference type="AlphaFoldDB" id="A0AAV4XR14"/>
<protein>
    <submittedName>
        <fullName evidence="1">Uncharacterized protein</fullName>
    </submittedName>
</protein>
<name>A0AAV4XR14_CAEEX</name>
<evidence type="ECO:0000313" key="2">
    <source>
        <dbReference type="Proteomes" id="UP001054945"/>
    </source>
</evidence>
<evidence type="ECO:0000313" key="1">
    <source>
        <dbReference type="EMBL" id="GIY96818.1"/>
    </source>
</evidence>